<name>A0ACC6RH51_9BURK</name>
<gene>
    <name evidence="1" type="ORF">VSR83_12210</name>
</gene>
<evidence type="ECO:0000313" key="2">
    <source>
        <dbReference type="Proteomes" id="UP001392318"/>
    </source>
</evidence>
<proteinExistence type="predicted"/>
<comment type="caution">
    <text evidence="1">The sequence shown here is derived from an EMBL/GenBank/DDBJ whole genome shotgun (WGS) entry which is preliminary data.</text>
</comment>
<keyword evidence="2" id="KW-1185">Reference proteome</keyword>
<reference evidence="1" key="1">
    <citation type="submission" date="2024-01" db="EMBL/GenBank/DDBJ databases">
        <title>The diversity of rhizobia nodulating Mimosa spp. in eleven states of Brazil covering several biomes is determined by host plant, location, and edaphic factors.</title>
        <authorList>
            <person name="Rouws L."/>
            <person name="Barauna A."/>
            <person name="Beukes C."/>
            <person name="De Faria S.M."/>
            <person name="Gross E."/>
            <person name="Dos Reis Junior F.B."/>
            <person name="Simon M."/>
            <person name="Maluk M."/>
            <person name="Odee D.W."/>
            <person name="Kenicer G."/>
            <person name="Young J.P.W."/>
            <person name="Reis V.M."/>
            <person name="Zilli J."/>
            <person name="James E.K."/>
        </authorList>
    </citation>
    <scope>NUCLEOTIDE SEQUENCE</scope>
    <source>
        <strain evidence="1">JPY452</strain>
    </source>
</reference>
<organism evidence="1 2">
    <name type="scientific">Paraburkholderia unamae</name>
    <dbReference type="NCBI Taxonomy" id="219649"/>
    <lineage>
        <taxon>Bacteria</taxon>
        <taxon>Pseudomonadati</taxon>
        <taxon>Pseudomonadota</taxon>
        <taxon>Betaproteobacteria</taxon>
        <taxon>Burkholderiales</taxon>
        <taxon>Burkholderiaceae</taxon>
        <taxon>Paraburkholderia</taxon>
    </lineage>
</organism>
<protein>
    <submittedName>
        <fullName evidence="1">Uncharacterized protein</fullName>
    </submittedName>
</protein>
<dbReference type="Proteomes" id="UP001392318">
    <property type="component" value="Unassembled WGS sequence"/>
</dbReference>
<evidence type="ECO:0000313" key="1">
    <source>
        <dbReference type="EMBL" id="MEM5400846.1"/>
    </source>
</evidence>
<accession>A0ACC6RH51</accession>
<sequence length="163" mass="17594">MSDELPVVFDPYANTGLSWPAEMVAALAQGLEDPADVAARFGYEGDRWVALSSNPAFLRAVEGVKAELMAEGWVLRTKAKAYAEILQDELAKRAAQPDTPLTQQLAVYEALCKTGDVLPKAKTQTGNTGPSFSISINLDRATVEASVKRPTNVIDVEAKEVKE</sequence>
<dbReference type="EMBL" id="JAYMRU010000007">
    <property type="protein sequence ID" value="MEM5400846.1"/>
    <property type="molecule type" value="Genomic_DNA"/>
</dbReference>